<keyword evidence="1" id="KW-0812">Transmembrane</keyword>
<keyword evidence="1" id="KW-0472">Membrane</keyword>
<feature type="transmembrane region" description="Helical" evidence="1">
    <location>
        <begin position="117"/>
        <end position="138"/>
    </location>
</feature>
<evidence type="ECO:0000313" key="2">
    <source>
        <dbReference type="EMBL" id="KAJ4976622.1"/>
    </source>
</evidence>
<dbReference type="OrthoDB" id="1748554at2759"/>
<reference evidence="2" key="1">
    <citation type="journal article" date="2023" name="Plant J.">
        <title>The genome of the king protea, Protea cynaroides.</title>
        <authorList>
            <person name="Chang J."/>
            <person name="Duong T.A."/>
            <person name="Schoeman C."/>
            <person name="Ma X."/>
            <person name="Roodt D."/>
            <person name="Barker N."/>
            <person name="Li Z."/>
            <person name="Van de Peer Y."/>
            <person name="Mizrachi E."/>
        </authorList>
    </citation>
    <scope>NUCLEOTIDE SEQUENCE</scope>
    <source>
        <tissue evidence="2">Young leaves</tissue>
    </source>
</reference>
<evidence type="ECO:0000256" key="1">
    <source>
        <dbReference type="SAM" id="Phobius"/>
    </source>
</evidence>
<organism evidence="2 3">
    <name type="scientific">Protea cynaroides</name>
    <dbReference type="NCBI Taxonomy" id="273540"/>
    <lineage>
        <taxon>Eukaryota</taxon>
        <taxon>Viridiplantae</taxon>
        <taxon>Streptophyta</taxon>
        <taxon>Embryophyta</taxon>
        <taxon>Tracheophyta</taxon>
        <taxon>Spermatophyta</taxon>
        <taxon>Magnoliopsida</taxon>
        <taxon>Proteales</taxon>
        <taxon>Proteaceae</taxon>
        <taxon>Protea</taxon>
    </lineage>
</organism>
<keyword evidence="1" id="KW-1133">Transmembrane helix</keyword>
<dbReference type="Proteomes" id="UP001141806">
    <property type="component" value="Unassembled WGS sequence"/>
</dbReference>
<protein>
    <submittedName>
        <fullName evidence="2">Uncharacterized protein</fullName>
    </submittedName>
</protein>
<evidence type="ECO:0000313" key="3">
    <source>
        <dbReference type="Proteomes" id="UP001141806"/>
    </source>
</evidence>
<dbReference type="AlphaFoldDB" id="A0A9Q0KTW6"/>
<sequence length="191" mass="21944">MLSVLIYSWLTTRKATSAMGIKIKGKGGNQNQRKTKKEKDPIGFAEARERRRLFQCLCQPVVIFLLTQDCKSFSQIDHEFITFGRLREPCSIASVEISMMIYWGMILRILYLCIDPIPYGLIGFVLVTSSMTLCSWVWTSIMKYIGHMENKVKYSTGSGKNTFFWLNQWHPLGILAPNLVMIYTSLLDLIV</sequence>
<accession>A0A9Q0KTW6</accession>
<gene>
    <name evidence="2" type="ORF">NE237_001728</name>
</gene>
<feature type="transmembrane region" description="Helical" evidence="1">
    <location>
        <begin position="90"/>
        <end position="111"/>
    </location>
</feature>
<comment type="caution">
    <text evidence="2">The sequence shown here is derived from an EMBL/GenBank/DDBJ whole genome shotgun (WGS) entry which is preliminary data.</text>
</comment>
<proteinExistence type="predicted"/>
<dbReference type="EMBL" id="JAMYWD010000003">
    <property type="protein sequence ID" value="KAJ4976622.1"/>
    <property type="molecule type" value="Genomic_DNA"/>
</dbReference>
<keyword evidence="3" id="KW-1185">Reference proteome</keyword>
<name>A0A9Q0KTW6_9MAGN</name>